<proteinExistence type="predicted"/>
<name>A0A916ZJ96_9SPHN</name>
<evidence type="ECO:0000313" key="2">
    <source>
        <dbReference type="Proteomes" id="UP000635071"/>
    </source>
</evidence>
<keyword evidence="2" id="KW-1185">Reference proteome</keyword>
<reference evidence="1" key="1">
    <citation type="journal article" date="2014" name="Int. J. Syst. Evol. Microbiol.">
        <title>Complete genome sequence of Corynebacterium casei LMG S-19264T (=DSM 44701T), isolated from a smear-ripened cheese.</title>
        <authorList>
            <consortium name="US DOE Joint Genome Institute (JGI-PGF)"/>
            <person name="Walter F."/>
            <person name="Albersmeier A."/>
            <person name="Kalinowski J."/>
            <person name="Ruckert C."/>
        </authorList>
    </citation>
    <scope>NUCLEOTIDE SEQUENCE</scope>
    <source>
        <strain evidence="1">CGMCC 1.15519</strain>
    </source>
</reference>
<dbReference type="Gene3D" id="3.60.21.70">
    <property type="entry name" value="PhoD-like phosphatase"/>
    <property type="match status" value="1"/>
</dbReference>
<dbReference type="Proteomes" id="UP000635071">
    <property type="component" value="Unassembled WGS sequence"/>
</dbReference>
<dbReference type="InterPro" id="IPR038607">
    <property type="entry name" value="PhoD-like_sf"/>
</dbReference>
<dbReference type="EMBL" id="BMJM01000001">
    <property type="protein sequence ID" value="GGE00623.1"/>
    <property type="molecule type" value="Genomic_DNA"/>
</dbReference>
<gene>
    <name evidence="1" type="ORF">GCM10011529_03600</name>
</gene>
<protein>
    <submittedName>
        <fullName evidence="1">Uncharacterized protein</fullName>
    </submittedName>
</protein>
<organism evidence="1 2">
    <name type="scientific">Sandarakinorhabdus glacialis</name>
    <dbReference type="NCBI Taxonomy" id="1614636"/>
    <lineage>
        <taxon>Bacteria</taxon>
        <taxon>Pseudomonadati</taxon>
        <taxon>Pseudomonadota</taxon>
        <taxon>Alphaproteobacteria</taxon>
        <taxon>Sphingomonadales</taxon>
        <taxon>Sphingosinicellaceae</taxon>
        <taxon>Sandarakinorhabdus</taxon>
    </lineage>
</organism>
<reference evidence="1" key="2">
    <citation type="submission" date="2020-09" db="EMBL/GenBank/DDBJ databases">
        <authorList>
            <person name="Sun Q."/>
            <person name="Zhou Y."/>
        </authorList>
    </citation>
    <scope>NUCLEOTIDE SEQUENCE</scope>
    <source>
        <strain evidence="1">CGMCC 1.15519</strain>
    </source>
</reference>
<comment type="caution">
    <text evidence="1">The sequence shown here is derived from an EMBL/GenBank/DDBJ whole genome shotgun (WGS) entry which is preliminary data.</text>
</comment>
<evidence type="ECO:0000313" key="1">
    <source>
        <dbReference type="EMBL" id="GGE00623.1"/>
    </source>
</evidence>
<dbReference type="AlphaFoldDB" id="A0A916ZJ96"/>
<accession>A0A916ZJ96</accession>
<sequence>MLDSRGERDVFRAELPILGPVQWQFIEQVFANLAPEVEALAVVTATPLASIDPEGATMKLMGDRTDDIEAFRRGDEKNALEPDSGGGKQFPLAVANVHLSRLSSAITGNQLNLGNFKIGNIDEARDQWSHKFSRPEQARLLRAAGKARLSNRTPGAPRGLVFVSGDIHLGARFDVSCEDPPYRALSITASGINTIHGAPPTVDVLLSRDFEVADGIRSVLKEVVTNFNFAVVEVIPTGRGAEIQTAIAHKGASYALGVDFGLYL</sequence>